<keyword evidence="8" id="KW-1185">Reference proteome</keyword>
<organism evidence="7 8">
    <name type="scientific">Stenotrophomonas humi</name>
    <dbReference type="NCBI Taxonomy" id="405444"/>
    <lineage>
        <taxon>Bacteria</taxon>
        <taxon>Pseudomonadati</taxon>
        <taxon>Pseudomonadota</taxon>
        <taxon>Gammaproteobacteria</taxon>
        <taxon>Lysobacterales</taxon>
        <taxon>Lysobacteraceae</taxon>
        <taxon>Stenotrophomonas</taxon>
    </lineage>
</organism>
<evidence type="ECO:0000256" key="1">
    <source>
        <dbReference type="ARBA" id="ARBA00004453"/>
    </source>
</evidence>
<dbReference type="AlphaFoldDB" id="A0A0R0CNI3"/>
<dbReference type="RefSeq" id="WP_057631594.1">
    <property type="nucleotide sequence ID" value="NZ_LDJI01000002.1"/>
</dbReference>
<evidence type="ECO:0000313" key="7">
    <source>
        <dbReference type="EMBL" id="KRG66360.1"/>
    </source>
</evidence>
<evidence type="ECO:0000313" key="8">
    <source>
        <dbReference type="Proteomes" id="UP000050864"/>
    </source>
</evidence>
<gene>
    <name evidence="7" type="ORF">ABB26_00395</name>
</gene>
<feature type="domain" description="DNA-binding protein H-NS-like C-terminal" evidence="6">
    <location>
        <begin position="68"/>
        <end position="116"/>
    </location>
</feature>
<dbReference type="GO" id="GO:0005829">
    <property type="term" value="C:cytosol"/>
    <property type="evidence" value="ECO:0007669"/>
    <property type="project" value="TreeGrafter"/>
</dbReference>
<dbReference type="GO" id="GO:0009295">
    <property type="term" value="C:nucleoid"/>
    <property type="evidence" value="ECO:0007669"/>
    <property type="project" value="UniProtKB-SubCell"/>
</dbReference>
<comment type="subcellular location">
    <subcellularLocation>
        <location evidence="1">Cytoplasm</location>
        <location evidence="1">Nucleoid</location>
    </subcellularLocation>
</comment>
<dbReference type="Proteomes" id="UP000050864">
    <property type="component" value="Unassembled WGS sequence"/>
</dbReference>
<comment type="caution">
    <text evidence="7">The sequence shown here is derived from an EMBL/GenBank/DDBJ whole genome shotgun (WGS) entry which is preliminary data.</text>
</comment>
<keyword evidence="4" id="KW-0238">DNA-binding</keyword>
<dbReference type="InterPro" id="IPR037150">
    <property type="entry name" value="H-NS_C_dom_sf"/>
</dbReference>
<dbReference type="Pfam" id="PF00816">
    <property type="entry name" value="Histone_HNS"/>
    <property type="match status" value="1"/>
</dbReference>
<sequence>MSIDLTPLNLRELNTLIRTAQERHKALTSRPPAEKVRRKLIADAKRAGYTIDEVFGLDADQAQPKTKASRRRKGPKVKPKYRDPENRWNTWTGRGKMPLWLASKMRFGHNPTDFLIPGVAKLTPKEKVLTGKRKLFKQG</sequence>
<dbReference type="SUPFAM" id="SSF81273">
    <property type="entry name" value="H-NS histone-like proteins"/>
    <property type="match status" value="1"/>
</dbReference>
<dbReference type="PANTHER" id="PTHR38097:SF2">
    <property type="entry name" value="DNA-BINDING PROTEIN STPA"/>
    <property type="match status" value="1"/>
</dbReference>
<keyword evidence="3" id="KW-0963">Cytoplasm</keyword>
<dbReference type="PANTHER" id="PTHR38097">
    <property type="match status" value="1"/>
</dbReference>
<dbReference type="GO" id="GO:0000976">
    <property type="term" value="F:transcription cis-regulatory region binding"/>
    <property type="evidence" value="ECO:0007669"/>
    <property type="project" value="TreeGrafter"/>
</dbReference>
<proteinExistence type="inferred from homology"/>
<reference evidence="7 8" key="1">
    <citation type="submission" date="2015-05" db="EMBL/GenBank/DDBJ databases">
        <title>Genome sequencing and analysis of members of genus Stenotrophomonas.</title>
        <authorList>
            <person name="Patil P.P."/>
            <person name="Midha S."/>
            <person name="Patil P.B."/>
        </authorList>
    </citation>
    <scope>NUCLEOTIDE SEQUENCE [LARGE SCALE GENOMIC DNA]</scope>
    <source>
        <strain evidence="7 8">DSM 18929</strain>
    </source>
</reference>
<feature type="region of interest" description="Disordered" evidence="5">
    <location>
        <begin position="61"/>
        <end position="89"/>
    </location>
</feature>
<dbReference type="GO" id="GO:0003680">
    <property type="term" value="F:minor groove of adenine-thymine-rich DNA binding"/>
    <property type="evidence" value="ECO:0007669"/>
    <property type="project" value="TreeGrafter"/>
</dbReference>
<feature type="compositionally biased region" description="Basic residues" evidence="5">
    <location>
        <begin position="67"/>
        <end position="79"/>
    </location>
</feature>
<accession>A0A0R0CNI3</accession>
<dbReference type="STRING" id="405444.ABB26_00395"/>
<evidence type="ECO:0000256" key="3">
    <source>
        <dbReference type="ARBA" id="ARBA00022490"/>
    </source>
</evidence>
<dbReference type="GO" id="GO:0032993">
    <property type="term" value="C:protein-DNA complex"/>
    <property type="evidence" value="ECO:0007669"/>
    <property type="project" value="TreeGrafter"/>
</dbReference>
<dbReference type="GO" id="GO:0001217">
    <property type="term" value="F:DNA-binding transcription repressor activity"/>
    <property type="evidence" value="ECO:0007669"/>
    <property type="project" value="TreeGrafter"/>
</dbReference>
<evidence type="ECO:0000256" key="4">
    <source>
        <dbReference type="ARBA" id="ARBA00023125"/>
    </source>
</evidence>
<protein>
    <recommendedName>
        <fullName evidence="6">DNA-binding protein H-NS-like C-terminal domain-containing protein</fullName>
    </recommendedName>
</protein>
<name>A0A0R0CNI3_9GAMM</name>
<evidence type="ECO:0000256" key="5">
    <source>
        <dbReference type="SAM" id="MobiDB-lite"/>
    </source>
</evidence>
<dbReference type="OrthoDB" id="5297879at2"/>
<dbReference type="InterPro" id="IPR027444">
    <property type="entry name" value="H-NS_C_dom"/>
</dbReference>
<comment type="similarity">
    <text evidence="2">Belongs to the histone-like protein H-NS family.</text>
</comment>
<evidence type="ECO:0000259" key="6">
    <source>
        <dbReference type="SMART" id="SM00528"/>
    </source>
</evidence>
<dbReference type="Gene3D" id="4.10.430.10">
    <property type="entry name" value="Histone-like protein H-NS, C-terminal domain"/>
    <property type="match status" value="1"/>
</dbReference>
<dbReference type="PATRIC" id="fig|405444.3.peg.1128"/>
<dbReference type="SMART" id="SM00528">
    <property type="entry name" value="HNS"/>
    <property type="match status" value="1"/>
</dbReference>
<evidence type="ECO:0000256" key="2">
    <source>
        <dbReference type="ARBA" id="ARBA00010610"/>
    </source>
</evidence>
<dbReference type="EMBL" id="LDJI01000002">
    <property type="protein sequence ID" value="KRG66360.1"/>
    <property type="molecule type" value="Genomic_DNA"/>
</dbReference>
<dbReference type="GO" id="GO:0003681">
    <property type="term" value="F:bent DNA binding"/>
    <property type="evidence" value="ECO:0007669"/>
    <property type="project" value="TreeGrafter"/>
</dbReference>